<keyword evidence="9 12" id="KW-0807">Transducer</keyword>
<keyword evidence="6 12" id="KW-0297">G-protein coupled receptor</keyword>
<dbReference type="Gene3D" id="1.20.1070.10">
    <property type="entry name" value="Rhodopsin 7-helix transmembrane proteins"/>
    <property type="match status" value="1"/>
</dbReference>
<dbReference type="PRINTS" id="PR00237">
    <property type="entry name" value="GPCRRHODOPSN"/>
</dbReference>
<keyword evidence="4 12" id="KW-0812">Transmembrane</keyword>
<evidence type="ECO:0000256" key="8">
    <source>
        <dbReference type="ARBA" id="ARBA00023170"/>
    </source>
</evidence>
<comment type="subcellular location">
    <subcellularLocation>
        <location evidence="1">Cell membrane</location>
        <topology evidence="1">Multi-pass membrane protein</topology>
    </subcellularLocation>
</comment>
<keyword evidence="5 13" id="KW-1133">Transmembrane helix</keyword>
<dbReference type="PROSITE" id="PS00237">
    <property type="entry name" value="G_PROTEIN_RECEP_F1_1"/>
    <property type="match status" value="1"/>
</dbReference>
<feature type="transmembrane region" description="Helical" evidence="13">
    <location>
        <begin position="165"/>
        <end position="187"/>
    </location>
</feature>
<dbReference type="OrthoDB" id="6076970at2759"/>
<reference evidence="15" key="1">
    <citation type="submission" date="2025-08" db="UniProtKB">
        <authorList>
            <consortium name="Ensembl"/>
        </authorList>
    </citation>
    <scope>IDENTIFICATION</scope>
</reference>
<feature type="transmembrane region" description="Helical" evidence="13">
    <location>
        <begin position="83"/>
        <end position="110"/>
    </location>
</feature>
<evidence type="ECO:0000256" key="11">
    <source>
        <dbReference type="ARBA" id="ARBA00032764"/>
    </source>
</evidence>
<dbReference type="Ensembl" id="ENSMCST00000018121.1">
    <property type="protein sequence ID" value="ENSMCSP00000017671.1"/>
    <property type="gene ID" value="ENSMCSG00000012396.1"/>
</dbReference>
<dbReference type="InterPro" id="IPR000670">
    <property type="entry name" value="Urot_II_rcpt"/>
</dbReference>
<feature type="transmembrane region" description="Helical" evidence="13">
    <location>
        <begin position="122"/>
        <end position="144"/>
    </location>
</feature>
<dbReference type="PANTHER" id="PTHR24230:SF123">
    <property type="entry name" value="G-PROTEIN COUPLED RECEPTORS FAMILY 1 PROFILE DOMAIN-CONTAINING PROTEIN"/>
    <property type="match status" value="1"/>
</dbReference>
<dbReference type="PROSITE" id="PS50262">
    <property type="entry name" value="G_PROTEIN_RECEP_F1_2"/>
    <property type="match status" value="1"/>
</dbReference>
<dbReference type="AlphaFoldDB" id="A0A8C5X862"/>
<dbReference type="GO" id="GO:0008217">
    <property type="term" value="P:regulation of blood pressure"/>
    <property type="evidence" value="ECO:0007669"/>
    <property type="project" value="InterPro"/>
</dbReference>
<accession>A0A8C5X862</accession>
<dbReference type="PRINTS" id="PR00647">
    <property type="entry name" value="UROTENSIN2R"/>
</dbReference>
<evidence type="ECO:0000256" key="13">
    <source>
        <dbReference type="SAM" id="Phobius"/>
    </source>
</evidence>
<evidence type="ECO:0000256" key="2">
    <source>
        <dbReference type="ARBA" id="ARBA00014302"/>
    </source>
</evidence>
<evidence type="ECO:0000256" key="5">
    <source>
        <dbReference type="ARBA" id="ARBA00022989"/>
    </source>
</evidence>
<feature type="transmembrane region" description="Helical" evidence="13">
    <location>
        <begin position="257"/>
        <end position="278"/>
    </location>
</feature>
<evidence type="ECO:0000256" key="4">
    <source>
        <dbReference type="ARBA" id="ARBA00022692"/>
    </source>
</evidence>
<dbReference type="GO" id="GO:0007218">
    <property type="term" value="P:neuropeptide signaling pathway"/>
    <property type="evidence" value="ECO:0007669"/>
    <property type="project" value="TreeGrafter"/>
</dbReference>
<evidence type="ECO:0000256" key="3">
    <source>
        <dbReference type="ARBA" id="ARBA00022475"/>
    </source>
</evidence>
<evidence type="ECO:0000259" key="14">
    <source>
        <dbReference type="PROSITE" id="PS50262"/>
    </source>
</evidence>
<dbReference type="GO" id="GO:0097746">
    <property type="term" value="P:blood vessel diameter maintenance"/>
    <property type="evidence" value="ECO:0007669"/>
    <property type="project" value="InterPro"/>
</dbReference>
<dbReference type="SUPFAM" id="SSF81321">
    <property type="entry name" value="Family A G protein-coupled receptor-like"/>
    <property type="match status" value="1"/>
</dbReference>
<evidence type="ECO:0000256" key="1">
    <source>
        <dbReference type="ARBA" id="ARBA00004651"/>
    </source>
</evidence>
<keyword evidence="16" id="KW-1185">Reference proteome</keyword>
<evidence type="ECO:0000256" key="9">
    <source>
        <dbReference type="ARBA" id="ARBA00023224"/>
    </source>
</evidence>
<sequence length="361" mass="39197">MSMSDELSPFFPCPRPGEDLKGGSFLEESSGGGDDSNVMGEDSLVTGPLGTVLLVMCLTGMVGNIYTVAVASGRVAGCSAGSLGVYMINLALADLLYLSTIPFVVCTYFAHDWFFGDVGCKLLFSLDLLTMHASIFHLTAMSLERYWAVAKPLRAKRASNACRKLASAILWLLSLLLTAPMMVMTQLREGDGSHKGICTPTWTPSAFRLYLTVLFTTSVLAPGAVLAIIYTRLARAYRSSACGLGLLVTGRAPARRLVSRICAIVVAYWACFLPFWAWQLAGLYQGEGLGIGPTAQAYLNFGVTCLAYGNSCVNPFLYSLLASSCPWRPGRLSSRNLYQKIFEESKERLPSVDKRHCEIIL</sequence>
<dbReference type="GO" id="GO:0005886">
    <property type="term" value="C:plasma membrane"/>
    <property type="evidence" value="ECO:0007669"/>
    <property type="project" value="UniProtKB-SubCell"/>
</dbReference>
<evidence type="ECO:0000256" key="10">
    <source>
        <dbReference type="ARBA" id="ARBA00025579"/>
    </source>
</evidence>
<dbReference type="Pfam" id="PF00001">
    <property type="entry name" value="7tm_1"/>
    <property type="match status" value="1"/>
</dbReference>
<reference evidence="15" key="2">
    <citation type="submission" date="2025-09" db="UniProtKB">
        <authorList>
            <consortium name="Ensembl"/>
        </authorList>
    </citation>
    <scope>IDENTIFICATION</scope>
</reference>
<name>A0A8C5X862_9PASS</name>
<dbReference type="GO" id="GO:0001604">
    <property type="term" value="F:urotensin II receptor activity"/>
    <property type="evidence" value="ECO:0007669"/>
    <property type="project" value="InterPro"/>
</dbReference>
<proteinExistence type="inferred from homology"/>
<feature type="transmembrane region" description="Helical" evidence="13">
    <location>
        <begin position="49"/>
        <end position="71"/>
    </location>
</feature>
<dbReference type="Proteomes" id="UP000694560">
    <property type="component" value="Unplaced"/>
</dbReference>
<feature type="transmembrane region" description="Helical" evidence="13">
    <location>
        <begin position="298"/>
        <end position="321"/>
    </location>
</feature>
<dbReference type="InterPro" id="IPR000276">
    <property type="entry name" value="GPCR_Rhodpsn"/>
</dbReference>
<dbReference type="PANTHER" id="PTHR24230">
    <property type="entry name" value="G-PROTEIN COUPLED RECEPTOR"/>
    <property type="match status" value="1"/>
</dbReference>
<evidence type="ECO:0000256" key="12">
    <source>
        <dbReference type="RuleBase" id="RU000688"/>
    </source>
</evidence>
<dbReference type="InterPro" id="IPR017452">
    <property type="entry name" value="GPCR_Rhodpsn_7TM"/>
</dbReference>
<feature type="transmembrane region" description="Helical" evidence="13">
    <location>
        <begin position="207"/>
        <end position="230"/>
    </location>
</feature>
<evidence type="ECO:0000313" key="15">
    <source>
        <dbReference type="Ensembl" id="ENSMCSP00000017671.1"/>
    </source>
</evidence>
<organism evidence="15 16">
    <name type="scientific">Malurus cyaneus samueli</name>
    <dbReference type="NCBI Taxonomy" id="2593467"/>
    <lineage>
        <taxon>Eukaryota</taxon>
        <taxon>Metazoa</taxon>
        <taxon>Chordata</taxon>
        <taxon>Craniata</taxon>
        <taxon>Vertebrata</taxon>
        <taxon>Euteleostomi</taxon>
        <taxon>Archelosauria</taxon>
        <taxon>Archosauria</taxon>
        <taxon>Dinosauria</taxon>
        <taxon>Saurischia</taxon>
        <taxon>Theropoda</taxon>
        <taxon>Coelurosauria</taxon>
        <taxon>Aves</taxon>
        <taxon>Neognathae</taxon>
        <taxon>Neoaves</taxon>
        <taxon>Telluraves</taxon>
        <taxon>Australaves</taxon>
        <taxon>Passeriformes</taxon>
        <taxon>Meliphagoidea</taxon>
        <taxon>Maluridae</taxon>
        <taxon>Malurus</taxon>
    </lineage>
</organism>
<evidence type="ECO:0000256" key="7">
    <source>
        <dbReference type="ARBA" id="ARBA00023136"/>
    </source>
</evidence>
<keyword evidence="7 13" id="KW-0472">Membrane</keyword>
<comment type="similarity">
    <text evidence="12">Belongs to the G-protein coupled receptor 1 family.</text>
</comment>
<evidence type="ECO:0000313" key="16">
    <source>
        <dbReference type="Proteomes" id="UP000694560"/>
    </source>
</evidence>
<protein>
    <recommendedName>
        <fullName evidence="2">Urotensin-2 receptor</fullName>
    </recommendedName>
    <alternativeName>
        <fullName evidence="11">Urotensin II receptor</fullName>
    </alternativeName>
</protein>
<keyword evidence="3" id="KW-1003">Cell membrane</keyword>
<comment type="function">
    <text evidence="10">High affinity receptor for urotensin-2 and urotensin-2B. The activity of this receptor is mediated by a G-protein that activate a phosphatidylinositol-calcium second messenger system.</text>
</comment>
<evidence type="ECO:0000256" key="6">
    <source>
        <dbReference type="ARBA" id="ARBA00023040"/>
    </source>
</evidence>
<feature type="domain" description="G-protein coupled receptors family 1 profile" evidence="14">
    <location>
        <begin position="63"/>
        <end position="318"/>
    </location>
</feature>
<keyword evidence="8 12" id="KW-0675">Receptor</keyword>